<sequence length="134" mass="14666">MIPAAPSLEVRIAQRITSDGSAIIPPRVARWLEDTCKLTADRRIRLRDTDPEAYVALAALHLSALCSDCGTEPVAGQTNTTQSEMWLSTKEAAQALNVTDRCVRKWCSTGQLHAKLVGARWLVNPRSIALQDIA</sequence>
<proteinExistence type="predicted"/>
<dbReference type="AlphaFoldDB" id="A0A100WCW2"/>
<dbReference type="STRING" id="228230.RMCC_2614"/>
<protein>
    <recommendedName>
        <fullName evidence="1">Helix-turn-helix domain-containing protein</fullName>
    </recommendedName>
</protein>
<organism evidence="2 3">
    <name type="scientific">Mycolicibacterium canariasense</name>
    <name type="common">Mycobacterium canariasense</name>
    <dbReference type="NCBI Taxonomy" id="228230"/>
    <lineage>
        <taxon>Bacteria</taxon>
        <taxon>Bacillati</taxon>
        <taxon>Actinomycetota</taxon>
        <taxon>Actinomycetes</taxon>
        <taxon>Mycobacteriales</taxon>
        <taxon>Mycobacteriaceae</taxon>
        <taxon>Mycolicibacterium</taxon>
    </lineage>
</organism>
<feature type="domain" description="Helix-turn-helix" evidence="1">
    <location>
        <begin position="86"/>
        <end position="128"/>
    </location>
</feature>
<accession>A0A100WCW2</accession>
<evidence type="ECO:0000259" key="1">
    <source>
        <dbReference type="Pfam" id="PF12728"/>
    </source>
</evidence>
<dbReference type="InterPro" id="IPR041657">
    <property type="entry name" value="HTH_17"/>
</dbReference>
<dbReference type="Pfam" id="PF12728">
    <property type="entry name" value="HTH_17"/>
    <property type="match status" value="1"/>
</dbReference>
<reference evidence="3" key="2">
    <citation type="submission" date="2016-02" db="EMBL/GenBank/DDBJ databases">
        <title>Draft genome sequence of five rapidly growing Mycobacterium species.</title>
        <authorList>
            <person name="Katahira K."/>
            <person name="Gotou Y."/>
            <person name="Iida K."/>
            <person name="Ogura Y."/>
            <person name="Hayashi T."/>
        </authorList>
    </citation>
    <scope>NUCLEOTIDE SEQUENCE [LARGE SCALE GENOMIC DNA]</scope>
    <source>
        <strain evidence="3">JCM15298</strain>
    </source>
</reference>
<name>A0A100WCW2_MYCCR</name>
<reference evidence="3" key="1">
    <citation type="journal article" date="2016" name="Genome Announc.">
        <title>Draft Genome Sequences of Five Rapidly Growing Mycobacterium Species, M. thermoresistibile, M. fortuitum subsp. acetamidolyticum, M. canariasense, M. brisbanense, and M. novocastrense.</title>
        <authorList>
            <person name="Katahira K."/>
            <person name="Ogura Y."/>
            <person name="Gotoh Y."/>
            <person name="Hayashi T."/>
        </authorList>
    </citation>
    <scope>NUCLEOTIDE SEQUENCE [LARGE SCALE GENOMIC DNA]</scope>
    <source>
        <strain evidence="3">JCM15298</strain>
    </source>
</reference>
<dbReference type="EMBL" id="BCSY01000042">
    <property type="protein sequence ID" value="GAS95648.1"/>
    <property type="molecule type" value="Genomic_DNA"/>
</dbReference>
<comment type="caution">
    <text evidence="2">The sequence shown here is derived from an EMBL/GenBank/DDBJ whole genome shotgun (WGS) entry which is preliminary data.</text>
</comment>
<evidence type="ECO:0000313" key="2">
    <source>
        <dbReference type="EMBL" id="GAS95648.1"/>
    </source>
</evidence>
<gene>
    <name evidence="2" type="ORF">RMCC_2614</name>
</gene>
<evidence type="ECO:0000313" key="3">
    <source>
        <dbReference type="Proteomes" id="UP000069443"/>
    </source>
</evidence>
<keyword evidence="3" id="KW-1185">Reference proteome</keyword>
<dbReference type="Proteomes" id="UP000069443">
    <property type="component" value="Unassembled WGS sequence"/>
</dbReference>